<name>A0ABT9EL55_9SPHN</name>
<evidence type="ECO:0000256" key="1">
    <source>
        <dbReference type="SAM" id="SignalP"/>
    </source>
</evidence>
<gene>
    <name evidence="2" type="ORF">Q5H91_09905</name>
</gene>
<keyword evidence="1" id="KW-0732">Signal</keyword>
<organism evidence="2 3">
    <name type="scientific">Sphingomonas aurea</name>
    <dbReference type="NCBI Taxonomy" id="3063994"/>
    <lineage>
        <taxon>Bacteria</taxon>
        <taxon>Pseudomonadati</taxon>
        <taxon>Pseudomonadota</taxon>
        <taxon>Alphaproteobacteria</taxon>
        <taxon>Sphingomonadales</taxon>
        <taxon>Sphingomonadaceae</taxon>
        <taxon>Sphingomonas</taxon>
    </lineage>
</organism>
<protein>
    <submittedName>
        <fullName evidence="2">Uncharacterized protein</fullName>
    </submittedName>
</protein>
<proteinExistence type="predicted"/>
<evidence type="ECO:0000313" key="2">
    <source>
        <dbReference type="EMBL" id="MDP1027526.1"/>
    </source>
</evidence>
<keyword evidence="3" id="KW-1185">Reference proteome</keyword>
<accession>A0ABT9EL55</accession>
<reference evidence="2 3" key="1">
    <citation type="submission" date="2023-07" db="EMBL/GenBank/DDBJ databases">
        <authorList>
            <person name="Kim M.K."/>
        </authorList>
    </citation>
    <scope>NUCLEOTIDE SEQUENCE [LARGE SCALE GENOMIC DNA]</scope>
    <source>
        <strain evidence="2 3">KR1UV-12</strain>
    </source>
</reference>
<feature type="chain" id="PRO_5047059651" evidence="1">
    <location>
        <begin position="21"/>
        <end position="180"/>
    </location>
</feature>
<comment type="caution">
    <text evidence="2">The sequence shown here is derived from an EMBL/GenBank/DDBJ whole genome shotgun (WGS) entry which is preliminary data.</text>
</comment>
<dbReference type="RefSeq" id="WP_305173237.1">
    <property type="nucleotide sequence ID" value="NZ_JAUUDS010000004.1"/>
</dbReference>
<dbReference type="EMBL" id="JAUUDS010000004">
    <property type="protein sequence ID" value="MDP1027526.1"/>
    <property type="molecule type" value="Genomic_DNA"/>
</dbReference>
<sequence length="180" mass="18738">MIGTAALLLAIAPVAGQADAGSNVAAIDRAVAACERWLLDPASWSDDIAAFGRAEGLEPQDRVPDVALPPPAMRMALHYWRVPVGKGGIYVTTSDRLPFCHLSGGGPADLQPAVAAAVGTPAFARHWRQTGTGERAGMTSWRFVSTADPAMTMTLSSPASAGGPTDRVQLLATIQYQTGN</sequence>
<evidence type="ECO:0000313" key="3">
    <source>
        <dbReference type="Proteomes" id="UP001230685"/>
    </source>
</evidence>
<dbReference type="Proteomes" id="UP001230685">
    <property type="component" value="Unassembled WGS sequence"/>
</dbReference>
<feature type="signal peptide" evidence="1">
    <location>
        <begin position="1"/>
        <end position="20"/>
    </location>
</feature>